<proteinExistence type="predicted"/>
<protein>
    <submittedName>
        <fullName evidence="1">Uncharacterized protein</fullName>
    </submittedName>
</protein>
<accession>A0ACB9DUE8</accession>
<keyword evidence="2" id="KW-1185">Reference proteome</keyword>
<gene>
    <name evidence="1" type="ORF">L2E82_20706</name>
</gene>
<comment type="caution">
    <text evidence="1">The sequence shown here is derived from an EMBL/GenBank/DDBJ whole genome shotgun (WGS) entry which is preliminary data.</text>
</comment>
<reference evidence="1 2" key="2">
    <citation type="journal article" date="2022" name="Mol. Ecol. Resour.">
        <title>The genomes of chicory, endive, great burdock and yacon provide insights into Asteraceae paleo-polyploidization history and plant inulin production.</title>
        <authorList>
            <person name="Fan W."/>
            <person name="Wang S."/>
            <person name="Wang H."/>
            <person name="Wang A."/>
            <person name="Jiang F."/>
            <person name="Liu H."/>
            <person name="Zhao H."/>
            <person name="Xu D."/>
            <person name="Zhang Y."/>
        </authorList>
    </citation>
    <scope>NUCLEOTIDE SEQUENCE [LARGE SCALE GENOMIC DNA]</scope>
    <source>
        <strain evidence="2">cv. Punajuju</strain>
        <tissue evidence="1">Leaves</tissue>
    </source>
</reference>
<organism evidence="1 2">
    <name type="scientific">Cichorium intybus</name>
    <name type="common">Chicory</name>
    <dbReference type="NCBI Taxonomy" id="13427"/>
    <lineage>
        <taxon>Eukaryota</taxon>
        <taxon>Viridiplantae</taxon>
        <taxon>Streptophyta</taxon>
        <taxon>Embryophyta</taxon>
        <taxon>Tracheophyta</taxon>
        <taxon>Spermatophyta</taxon>
        <taxon>Magnoliopsida</taxon>
        <taxon>eudicotyledons</taxon>
        <taxon>Gunneridae</taxon>
        <taxon>Pentapetalae</taxon>
        <taxon>asterids</taxon>
        <taxon>campanulids</taxon>
        <taxon>Asterales</taxon>
        <taxon>Asteraceae</taxon>
        <taxon>Cichorioideae</taxon>
        <taxon>Cichorieae</taxon>
        <taxon>Cichoriinae</taxon>
        <taxon>Cichorium</taxon>
    </lineage>
</organism>
<sequence length="540" mass="61645">MKPLNLHCVIFPHTCQYCPFITCHNRKTMSKTVFLLVIFHLLVDVRFFVYGVVDEYRRDDFPDEFVFGSGTSAYQVEGAVLEDGRSFSIWDTFAHSGVPSYHGKNGDIACDGYHKYKEDIQLIADTGLEAYRFSISWSRLIPSGRGSVNLKGLQFYNDFINRLLAHGIEPHVTLHHFDLPQILADEYGGWTSKKSVKDFVAYADVCFREFGDRVLHWTTFNEGNMFALGGYDYGFSPPGRCSFPFGFHCSKGNSTIEPYLVAHHSLLAHASAVRLYRQKYKAMQHGFVGMNILGFWFEPYTNTMEDVKAAQRASDFYSGWFLNPLVNGDYPEIMKRNAGNRIPTFTKLESESIKGSFDFLGINHYSTLYAKDNSISLEMDTRDVDADMAVRYTFGKGNEIIPPQFPVAPLGLQKLLNYVKEEYGNPPIYIHENGQQLPHNGTLMDTPRVEYLHAYIGALLDAVRNGSNTKGYFVWSFLDLFEVIDGYTSSYGLYYVDMDDKELTRYPKLSARWYADFLKGKNVSTIIPNYMVKDSFSSSR</sequence>
<reference evidence="2" key="1">
    <citation type="journal article" date="2022" name="Mol. Ecol. Resour.">
        <title>The genomes of chicory, endive, great burdock and yacon provide insights into Asteraceae palaeo-polyploidization history and plant inulin production.</title>
        <authorList>
            <person name="Fan W."/>
            <person name="Wang S."/>
            <person name="Wang H."/>
            <person name="Wang A."/>
            <person name="Jiang F."/>
            <person name="Liu H."/>
            <person name="Zhao H."/>
            <person name="Xu D."/>
            <person name="Zhang Y."/>
        </authorList>
    </citation>
    <scope>NUCLEOTIDE SEQUENCE [LARGE SCALE GENOMIC DNA]</scope>
    <source>
        <strain evidence="2">cv. Punajuju</strain>
    </source>
</reference>
<name>A0ACB9DUE8_CICIN</name>
<evidence type="ECO:0000313" key="2">
    <source>
        <dbReference type="Proteomes" id="UP001055811"/>
    </source>
</evidence>
<evidence type="ECO:0000313" key="1">
    <source>
        <dbReference type="EMBL" id="KAI3750081.1"/>
    </source>
</evidence>
<dbReference type="EMBL" id="CM042012">
    <property type="protein sequence ID" value="KAI3750081.1"/>
    <property type="molecule type" value="Genomic_DNA"/>
</dbReference>
<dbReference type="Proteomes" id="UP001055811">
    <property type="component" value="Linkage Group LG04"/>
</dbReference>